<dbReference type="AlphaFoldDB" id="A0A538UCV0"/>
<dbReference type="EMBL" id="VBPB01000048">
    <property type="protein sequence ID" value="TMQ73714.1"/>
    <property type="molecule type" value="Genomic_DNA"/>
</dbReference>
<proteinExistence type="predicted"/>
<sequence length="181" mass="20419">MTPRLPELASARPLADGLYGDLVWSRPGLFTRELRLESGSELLALLRWEKLFSFEAVGESADGRWIFGRRHAASLLGTVVVREADSQAEVATFTRHWRGTGTLRFASGTEFTWGRSGFWRPTHVWSTPMQPRLVAFQRSYGLRRHYLMEVDSVARGVAELPVLVLLGGYLMVLLARRGHAH</sequence>
<dbReference type="Proteomes" id="UP000319771">
    <property type="component" value="Unassembled WGS sequence"/>
</dbReference>
<keyword evidence="1" id="KW-0472">Membrane</keyword>
<name>A0A538UCV0_UNCEI</name>
<gene>
    <name evidence="2" type="ORF">E6K81_03305</name>
</gene>
<protein>
    <submittedName>
        <fullName evidence="2">Uncharacterized protein</fullName>
    </submittedName>
</protein>
<evidence type="ECO:0000313" key="2">
    <source>
        <dbReference type="EMBL" id="TMQ73714.1"/>
    </source>
</evidence>
<feature type="transmembrane region" description="Helical" evidence="1">
    <location>
        <begin position="153"/>
        <end position="175"/>
    </location>
</feature>
<evidence type="ECO:0000313" key="3">
    <source>
        <dbReference type="Proteomes" id="UP000319771"/>
    </source>
</evidence>
<organism evidence="2 3">
    <name type="scientific">Eiseniibacteriota bacterium</name>
    <dbReference type="NCBI Taxonomy" id="2212470"/>
    <lineage>
        <taxon>Bacteria</taxon>
        <taxon>Candidatus Eiseniibacteriota</taxon>
    </lineage>
</organism>
<accession>A0A538UCV0</accession>
<evidence type="ECO:0000256" key="1">
    <source>
        <dbReference type="SAM" id="Phobius"/>
    </source>
</evidence>
<keyword evidence="1" id="KW-1133">Transmembrane helix</keyword>
<comment type="caution">
    <text evidence="2">The sequence shown here is derived from an EMBL/GenBank/DDBJ whole genome shotgun (WGS) entry which is preliminary data.</text>
</comment>
<reference evidence="2 3" key="1">
    <citation type="journal article" date="2019" name="Nat. Microbiol.">
        <title>Mediterranean grassland soil C-N compound turnover is dependent on rainfall and depth, and is mediated by genomically divergent microorganisms.</title>
        <authorList>
            <person name="Diamond S."/>
            <person name="Andeer P.F."/>
            <person name="Li Z."/>
            <person name="Crits-Christoph A."/>
            <person name="Burstein D."/>
            <person name="Anantharaman K."/>
            <person name="Lane K.R."/>
            <person name="Thomas B.C."/>
            <person name="Pan C."/>
            <person name="Northen T.R."/>
            <person name="Banfield J.F."/>
        </authorList>
    </citation>
    <scope>NUCLEOTIDE SEQUENCE [LARGE SCALE GENOMIC DNA]</scope>
    <source>
        <strain evidence="2">WS_11</strain>
    </source>
</reference>
<keyword evidence="1" id="KW-0812">Transmembrane</keyword>